<reference evidence="7" key="1">
    <citation type="submission" date="2025-08" db="UniProtKB">
        <authorList>
            <consortium name="Ensembl"/>
        </authorList>
    </citation>
    <scope>IDENTIFICATION</scope>
</reference>
<feature type="compositionally biased region" description="Polar residues" evidence="6">
    <location>
        <begin position="120"/>
        <end position="129"/>
    </location>
</feature>
<dbReference type="InterPro" id="IPR040259">
    <property type="entry name" value="Mesogenin/MesP"/>
</dbReference>
<dbReference type="GO" id="GO:0000978">
    <property type="term" value="F:RNA polymerase II cis-regulatory region sequence-specific DNA binding"/>
    <property type="evidence" value="ECO:0007669"/>
    <property type="project" value="TreeGrafter"/>
</dbReference>
<dbReference type="PANTHER" id="PTHR20937">
    <property type="entry name" value="IP14615P"/>
    <property type="match status" value="1"/>
</dbReference>
<dbReference type="GO" id="GO:0000981">
    <property type="term" value="F:DNA-binding transcription factor activity, RNA polymerase II-specific"/>
    <property type="evidence" value="ECO:0007669"/>
    <property type="project" value="TreeGrafter"/>
</dbReference>
<evidence type="ECO:0000256" key="2">
    <source>
        <dbReference type="ARBA" id="ARBA00023015"/>
    </source>
</evidence>
<evidence type="ECO:0000256" key="4">
    <source>
        <dbReference type="ARBA" id="ARBA00023163"/>
    </source>
</evidence>
<keyword evidence="4" id="KW-0804">Transcription</keyword>
<evidence type="ECO:0000256" key="3">
    <source>
        <dbReference type="ARBA" id="ARBA00023125"/>
    </source>
</evidence>
<keyword evidence="1" id="KW-0217">Developmental protein</keyword>
<dbReference type="GO" id="GO:0005634">
    <property type="term" value="C:nucleus"/>
    <property type="evidence" value="ECO:0007669"/>
    <property type="project" value="TreeGrafter"/>
</dbReference>
<feature type="region of interest" description="Disordered" evidence="6">
    <location>
        <begin position="74"/>
        <end position="129"/>
    </location>
</feature>
<proteinExistence type="predicted"/>
<reference evidence="7" key="2">
    <citation type="submission" date="2025-09" db="UniProtKB">
        <authorList>
            <consortium name="Ensembl"/>
        </authorList>
    </citation>
    <scope>IDENTIFICATION</scope>
</reference>
<keyword evidence="2" id="KW-0805">Transcription regulation</keyword>
<dbReference type="Ensembl" id="ENSPKIT00000015326.1">
    <property type="protein sequence ID" value="ENSPKIP00000034414.1"/>
    <property type="gene ID" value="ENSPKIG00000013754.1"/>
</dbReference>
<organism evidence="7 8">
    <name type="scientific">Paramormyrops kingsleyae</name>
    <dbReference type="NCBI Taxonomy" id="1676925"/>
    <lineage>
        <taxon>Eukaryota</taxon>
        <taxon>Metazoa</taxon>
        <taxon>Chordata</taxon>
        <taxon>Craniata</taxon>
        <taxon>Vertebrata</taxon>
        <taxon>Euteleostomi</taxon>
        <taxon>Actinopterygii</taxon>
        <taxon>Neopterygii</taxon>
        <taxon>Teleostei</taxon>
        <taxon>Osteoglossocephala</taxon>
        <taxon>Osteoglossomorpha</taxon>
        <taxon>Osteoglossiformes</taxon>
        <taxon>Mormyridae</taxon>
        <taxon>Paramormyrops</taxon>
    </lineage>
</organism>
<evidence type="ECO:0000256" key="6">
    <source>
        <dbReference type="SAM" id="MobiDB-lite"/>
    </source>
</evidence>
<keyword evidence="3" id="KW-0238">DNA-binding</keyword>
<sequence length="129" mass="13913">MNLTLPHLLSQGNLSADCHSLLWQTCDSPDVGYHSTSGSLSPASSTDSGSFSPPGLQWGAGPEASVCSVTSYIIQEKKPTPTSEKSSRSRYPGKKRQSASEREKLRMRNLTKALQVPEPNRNTGQANIP</sequence>
<dbReference type="GO" id="GO:0032525">
    <property type="term" value="P:somite rostral/caudal axis specification"/>
    <property type="evidence" value="ECO:0007669"/>
    <property type="project" value="TreeGrafter"/>
</dbReference>
<dbReference type="AlphaFoldDB" id="A0A3B3SUQ9"/>
<name>A0A3B3SUQ9_9TELE</name>
<feature type="compositionally biased region" description="Low complexity" evidence="6">
    <location>
        <begin position="35"/>
        <end position="50"/>
    </location>
</feature>
<feature type="region of interest" description="Disordered" evidence="6">
    <location>
        <begin position="33"/>
        <end position="57"/>
    </location>
</feature>
<dbReference type="GO" id="GO:0003007">
    <property type="term" value="P:heart morphogenesis"/>
    <property type="evidence" value="ECO:0007669"/>
    <property type="project" value="TreeGrafter"/>
</dbReference>
<accession>A0A3B3SUQ9</accession>
<dbReference type="PANTHER" id="PTHR20937:SF6">
    <property type="entry name" value="MESODERM POSTERIOR PROTEIN 1"/>
    <property type="match status" value="1"/>
</dbReference>
<keyword evidence="5" id="KW-0539">Nucleus</keyword>
<dbReference type="STRING" id="1676925.ENSPKIP00000034414"/>
<protein>
    <submittedName>
        <fullName evidence="7">Uncharacterized protein</fullName>
    </submittedName>
</protein>
<evidence type="ECO:0000256" key="5">
    <source>
        <dbReference type="ARBA" id="ARBA00023242"/>
    </source>
</evidence>
<evidence type="ECO:0000313" key="8">
    <source>
        <dbReference type="Proteomes" id="UP000261540"/>
    </source>
</evidence>
<dbReference type="Proteomes" id="UP000261540">
    <property type="component" value="Unplaced"/>
</dbReference>
<keyword evidence="8" id="KW-1185">Reference proteome</keyword>
<evidence type="ECO:0000256" key="1">
    <source>
        <dbReference type="ARBA" id="ARBA00022473"/>
    </source>
</evidence>
<evidence type="ECO:0000313" key="7">
    <source>
        <dbReference type="Ensembl" id="ENSPKIP00000034414.1"/>
    </source>
</evidence>
<dbReference type="GO" id="GO:0001707">
    <property type="term" value="P:mesoderm formation"/>
    <property type="evidence" value="ECO:0007669"/>
    <property type="project" value="TreeGrafter"/>
</dbReference>